<organism evidence="1 2">
    <name type="scientific">Coconut foliar decay alphasatellite 1</name>
    <dbReference type="NCBI Taxonomy" id="2161874"/>
    <lineage>
        <taxon>Viruses</taxon>
        <taxon>Viruses incertae sedis</taxon>
        <taxon>Alphasatellitidae</taxon>
        <taxon>Petromoalphasatellitinae</taxon>
        <taxon>Cocosatellite</taxon>
        <taxon>Cocosatellite cocos</taxon>
    </lineage>
</organism>
<evidence type="ECO:0000313" key="2">
    <source>
        <dbReference type="Proteomes" id="UP000201636"/>
    </source>
</evidence>
<dbReference type="PIR" id="C46353">
    <property type="entry name" value="C46353"/>
</dbReference>
<sequence>MRTRRRRREVRVCQISRTQARLVLHMWWNQKGRIVPVHRGPKTKFNPRCTQV</sequence>
<proteinExistence type="predicted"/>
<dbReference type="Proteomes" id="UP000201636">
    <property type="component" value="Segment"/>
</dbReference>
<reference evidence="1 2" key="1">
    <citation type="journal article" date="1990" name="Virology">
        <title>Nucleotide sequence of a circular single-stranded DNA associated with coconut foliar decay virus.</title>
        <authorList>
            <person name="Rohde W."/>
            <person name="Randles J.W."/>
            <person name="Langridge P."/>
            <person name="Hanold D."/>
        </authorList>
    </citation>
    <scope>NUCLEOTIDE SEQUENCE [LARGE SCALE GENOMIC DNA]</scope>
</reference>
<keyword evidence="2" id="KW-1185">Reference proteome</keyword>
<dbReference type="EMBL" id="M29963">
    <property type="protein sequence ID" value="AAA42897.1"/>
    <property type="molecule type" value="Genomic_DNA"/>
</dbReference>
<protein>
    <submittedName>
        <fullName evidence="1">ORF3</fullName>
    </submittedName>
</protein>
<accession>Q66008</accession>
<evidence type="ECO:0000313" key="1">
    <source>
        <dbReference type="EMBL" id="AAA42897.1"/>
    </source>
</evidence>
<name>Q66008_9VIRU</name>